<organism evidence="3 4">
    <name type="scientific">Mycolicibacterium austroafricanum</name>
    <name type="common">Mycobacterium austroafricanum</name>
    <dbReference type="NCBI Taxonomy" id="39687"/>
    <lineage>
        <taxon>Bacteria</taxon>
        <taxon>Bacillati</taxon>
        <taxon>Actinomycetota</taxon>
        <taxon>Actinomycetes</taxon>
        <taxon>Mycobacteriales</taxon>
        <taxon>Mycobacteriaceae</taxon>
        <taxon>Mycolicibacterium</taxon>
    </lineage>
</organism>
<dbReference type="Proteomes" id="UP001172687">
    <property type="component" value="Unassembled WGS sequence"/>
</dbReference>
<gene>
    <name evidence="3" type="ORF">QYF68_23385</name>
</gene>
<evidence type="ECO:0000259" key="2">
    <source>
        <dbReference type="Pfam" id="PF16525"/>
    </source>
</evidence>
<reference evidence="3" key="1">
    <citation type="submission" date="2023-07" db="EMBL/GenBank/DDBJ databases">
        <title>Degradation of tert-butanol by M. austroafricanum TBA100.</title>
        <authorList>
            <person name="Helbich S."/>
            <person name="Vainshtein Y."/>
        </authorList>
    </citation>
    <scope>NUCLEOTIDE SEQUENCE</scope>
    <source>
        <strain evidence="3">TBA100</strain>
    </source>
</reference>
<evidence type="ECO:0000313" key="3">
    <source>
        <dbReference type="EMBL" id="MDN4520735.1"/>
    </source>
</evidence>
<protein>
    <submittedName>
        <fullName evidence="3">Heme-binding protein</fullName>
    </submittedName>
</protein>
<feature type="signal peptide" evidence="1">
    <location>
        <begin position="1"/>
        <end position="36"/>
    </location>
</feature>
<keyword evidence="1" id="KW-0732">Signal</keyword>
<feature type="chain" id="PRO_5046744531" evidence="1">
    <location>
        <begin position="37"/>
        <end position="123"/>
    </location>
</feature>
<proteinExistence type="predicted"/>
<dbReference type="NCBIfam" id="TIGR04529">
    <property type="entry name" value="MTB_hemophore"/>
    <property type="match status" value="1"/>
</dbReference>
<keyword evidence="4" id="KW-1185">Reference proteome</keyword>
<feature type="domain" description="Haemophore haem-binding" evidence="2">
    <location>
        <begin position="47"/>
        <end position="123"/>
    </location>
</feature>
<dbReference type="EMBL" id="JAUHTC010000082">
    <property type="protein sequence ID" value="MDN4520735.1"/>
    <property type="molecule type" value="Genomic_DNA"/>
</dbReference>
<evidence type="ECO:0000313" key="4">
    <source>
        <dbReference type="Proteomes" id="UP001172687"/>
    </source>
</evidence>
<comment type="caution">
    <text evidence="3">The sequence shown here is derived from an EMBL/GenBank/DDBJ whole genome shotgun (WGS) entry which is preliminary data.</text>
</comment>
<evidence type="ECO:0000256" key="1">
    <source>
        <dbReference type="SAM" id="SignalP"/>
    </source>
</evidence>
<dbReference type="InterPro" id="IPR032407">
    <property type="entry name" value="MHB"/>
</dbReference>
<sequence>MMSYSRRTRHRAIAGAVYIGALAGAAFFGGAPAATAQPPAPPPPAPPNCSPADWAGVRAGVAAATSVYLFTHPPVNDFFATLEGQSREEMQPQVQEYLDANPQVRAELEGIKQPAVDFLNRCR</sequence>
<accession>A0ABT8HIZ2</accession>
<dbReference type="Pfam" id="PF16525">
    <property type="entry name" value="MHB"/>
    <property type="match status" value="1"/>
</dbReference>
<dbReference type="InterPro" id="IPR038378">
    <property type="entry name" value="MHB_sf"/>
</dbReference>
<dbReference type="Gene3D" id="1.20.20.20">
    <property type="entry name" value="Haemophore, haem-binding domain"/>
    <property type="match status" value="1"/>
</dbReference>
<name>A0ABT8HIZ2_MYCAO</name>